<organism evidence="4 5">
    <name type="scientific">Neolewinella litorea</name>
    <dbReference type="NCBI Taxonomy" id="2562452"/>
    <lineage>
        <taxon>Bacteria</taxon>
        <taxon>Pseudomonadati</taxon>
        <taxon>Bacteroidota</taxon>
        <taxon>Saprospiria</taxon>
        <taxon>Saprospirales</taxon>
        <taxon>Lewinellaceae</taxon>
        <taxon>Neolewinella</taxon>
    </lineage>
</organism>
<dbReference type="Gene3D" id="3.40.50.150">
    <property type="entry name" value="Vaccinia Virus protein VP39"/>
    <property type="match status" value="1"/>
</dbReference>
<dbReference type="InterPro" id="IPR029063">
    <property type="entry name" value="SAM-dependent_MTases_sf"/>
</dbReference>
<dbReference type="GO" id="GO:0008757">
    <property type="term" value="F:S-adenosylmethionine-dependent methyltransferase activity"/>
    <property type="evidence" value="ECO:0007669"/>
    <property type="project" value="TreeGrafter"/>
</dbReference>
<keyword evidence="3" id="KW-0949">S-adenosyl-L-methionine</keyword>
<comment type="caution">
    <text evidence="4">The sequence shown here is derived from an EMBL/GenBank/DDBJ whole genome shotgun (WGS) entry which is preliminary data.</text>
</comment>
<dbReference type="SUPFAM" id="SSF53335">
    <property type="entry name" value="S-adenosyl-L-methionine-dependent methyltransferases"/>
    <property type="match status" value="1"/>
</dbReference>
<evidence type="ECO:0000256" key="1">
    <source>
        <dbReference type="ARBA" id="ARBA00022603"/>
    </source>
</evidence>
<gene>
    <name evidence="4" type="ORF">E4021_09650</name>
</gene>
<proteinExistence type="predicted"/>
<dbReference type="EMBL" id="SRSF01000003">
    <property type="protein sequence ID" value="THH39865.1"/>
    <property type="molecule type" value="Genomic_DNA"/>
</dbReference>
<dbReference type="OrthoDB" id="9799672at2"/>
<dbReference type="AlphaFoldDB" id="A0A4S4NLN0"/>
<dbReference type="PROSITE" id="PS51682">
    <property type="entry name" value="SAM_OMT_I"/>
    <property type="match status" value="1"/>
</dbReference>
<dbReference type="InterPro" id="IPR002935">
    <property type="entry name" value="SAM_O-MeTrfase"/>
</dbReference>
<evidence type="ECO:0000313" key="4">
    <source>
        <dbReference type="EMBL" id="THH39865.1"/>
    </source>
</evidence>
<dbReference type="InterPro" id="IPR050362">
    <property type="entry name" value="Cation-dep_OMT"/>
</dbReference>
<keyword evidence="2 4" id="KW-0808">Transferase</keyword>
<dbReference type="CDD" id="cd02440">
    <property type="entry name" value="AdoMet_MTases"/>
    <property type="match status" value="1"/>
</dbReference>
<dbReference type="Pfam" id="PF01596">
    <property type="entry name" value="Methyltransf_3"/>
    <property type="match status" value="1"/>
</dbReference>
<keyword evidence="1 4" id="KW-0489">Methyltransferase</keyword>
<dbReference type="GO" id="GO:0008171">
    <property type="term" value="F:O-methyltransferase activity"/>
    <property type="evidence" value="ECO:0007669"/>
    <property type="project" value="InterPro"/>
</dbReference>
<keyword evidence="5" id="KW-1185">Reference proteome</keyword>
<dbReference type="Proteomes" id="UP000308528">
    <property type="component" value="Unassembled WGS sequence"/>
</dbReference>
<dbReference type="GO" id="GO:0032259">
    <property type="term" value="P:methylation"/>
    <property type="evidence" value="ECO:0007669"/>
    <property type="project" value="UniProtKB-KW"/>
</dbReference>
<reference evidence="4 5" key="1">
    <citation type="submission" date="2019-04" db="EMBL/GenBank/DDBJ databases">
        <title>Lewinella litorea sp. nov., isolated from a marine sand.</title>
        <authorList>
            <person name="Yoon J.-H."/>
        </authorList>
    </citation>
    <scope>NUCLEOTIDE SEQUENCE [LARGE SCALE GENOMIC DNA]</scope>
    <source>
        <strain evidence="4 5">HSMS-39</strain>
    </source>
</reference>
<evidence type="ECO:0000313" key="5">
    <source>
        <dbReference type="Proteomes" id="UP000308528"/>
    </source>
</evidence>
<evidence type="ECO:0000256" key="3">
    <source>
        <dbReference type="ARBA" id="ARBA00022691"/>
    </source>
</evidence>
<dbReference type="PANTHER" id="PTHR10509:SF14">
    <property type="entry name" value="CAFFEOYL-COA O-METHYLTRANSFERASE 3-RELATED"/>
    <property type="match status" value="1"/>
</dbReference>
<protein>
    <submittedName>
        <fullName evidence="4">O-methyltransferase</fullName>
    </submittedName>
</protein>
<name>A0A4S4NLN0_9BACT</name>
<evidence type="ECO:0000256" key="2">
    <source>
        <dbReference type="ARBA" id="ARBA00022679"/>
    </source>
</evidence>
<sequence length="214" mass="23864">MAWRDRIDPQSEYAGALSGPVPDYLRYVERQTHLKTLAPQMMSGQLQGRLLALLSRLQSPRLILEIGTFTGYASLCLAEGLADDGYLHTIEGDAEAAVMARRHFALSPFADRIILHEGQARAILEDLPGPFDVIFLDGDKRGYPDYYPLLVERLAPGGLLLADNVLWDGKTGRATGDVTARKLKEYNQLAFDDPRMEVVILPIRDGLSISRRRD</sequence>
<dbReference type="RefSeq" id="WP_136458819.1">
    <property type="nucleotide sequence ID" value="NZ_SRSF01000003.1"/>
</dbReference>
<dbReference type="PANTHER" id="PTHR10509">
    <property type="entry name" value="O-METHYLTRANSFERASE-RELATED"/>
    <property type="match status" value="1"/>
</dbReference>
<accession>A0A4S4NLN0</accession>